<comment type="caution">
    <text evidence="6">The sequence shown here is derived from an EMBL/GenBank/DDBJ whole genome shotgun (WGS) entry which is preliminary data.</text>
</comment>
<dbReference type="AlphaFoldDB" id="A0AAE2CBE7"/>
<dbReference type="Proteomes" id="UP001293254">
    <property type="component" value="Unassembled WGS sequence"/>
</dbReference>
<reference evidence="6" key="1">
    <citation type="submission" date="2020-06" db="EMBL/GenBank/DDBJ databases">
        <authorList>
            <person name="Li T."/>
            <person name="Hu X."/>
            <person name="Zhang T."/>
            <person name="Song X."/>
            <person name="Zhang H."/>
            <person name="Dai N."/>
            <person name="Sheng W."/>
            <person name="Hou X."/>
            <person name="Wei L."/>
        </authorList>
    </citation>
    <scope>NUCLEOTIDE SEQUENCE</scope>
    <source>
        <strain evidence="6">3651</strain>
        <tissue evidence="6">Leaf</tissue>
    </source>
</reference>
<dbReference type="Pfam" id="PF26168">
    <property type="entry name" value="Glyco_transf_N"/>
    <property type="match status" value="1"/>
</dbReference>
<sequence>MSFEKGFLVSGFAWVSVALLSLQLLVVGLLSPHCSIDIFHPEDLPHPVLGCFPPNPEAYRLVPLELDFVALPCASLPIEWWVRGGALSLYPGTTYEVPLVVVSCNVRGAYGLCLITSASLYLREASPLCNLSLAHGRWRPSHCFVRGAEGVSCFYYDMRDGSIHVAMLPWSAFGHLIPFLQLSIALAKSGIHVSFLATPRNILRLPKIPPNLSNFIDFVPLPLPKPESSPLPESAEATVDIPADKIQYLKLACDLLQEPVRDFVSERSPHWIIVDFFHHWAVDIAQDFNIPIVRYYVISAATAVFFGAQARNFVRADGKKRLLPQSWTLPPECLDFPSTVAYRKHEAEEMHPGYLGQNASGMPDGARAGKLIQACKAIAIRTCPEFEADYLKLHEKLTGKPVFPVGFLPPEKMKQRSRTSEEEPWSGIFQWLDEQNPSSVVFVGFGSECKLNKDQIHEIAHGVELSGLLFLWALRKPDWADDDEDAFPEGFRQRTAARGVAYVGWAPQREVLGHPSVGGCLFHAGWGSIIESLQYGHCLVFLPFIIDQPLNARLLVEKGLGVEVERGEDGSFSRYDIAKALEKAMVLKEGEEVRVRAREAAGDGIFGDEKLHHSYVEKFVDYLKNQKF</sequence>
<dbReference type="Pfam" id="PF00201">
    <property type="entry name" value="UDPGT"/>
    <property type="match status" value="1"/>
</dbReference>
<accession>A0AAE2CBE7</accession>
<evidence type="ECO:0000256" key="4">
    <source>
        <dbReference type="SAM" id="Phobius"/>
    </source>
</evidence>
<keyword evidence="3" id="KW-0808">Transferase</keyword>
<feature type="domain" description="Glycosyltransferase N-terminal" evidence="5">
    <location>
        <begin position="162"/>
        <end position="341"/>
    </location>
</feature>
<dbReference type="InterPro" id="IPR002213">
    <property type="entry name" value="UDP_glucos_trans"/>
</dbReference>
<keyword evidence="7" id="KW-1185">Reference proteome</keyword>
<comment type="similarity">
    <text evidence="1">Belongs to the UDP-glycosyltransferase family.</text>
</comment>
<evidence type="ECO:0000256" key="2">
    <source>
        <dbReference type="ARBA" id="ARBA00022676"/>
    </source>
</evidence>
<keyword evidence="4" id="KW-0472">Membrane</keyword>
<dbReference type="Gene3D" id="3.40.50.2000">
    <property type="entry name" value="Glycogen Phosphorylase B"/>
    <property type="match status" value="2"/>
</dbReference>
<dbReference type="SUPFAM" id="SSF53756">
    <property type="entry name" value="UDP-Glycosyltransferase/glycogen phosphorylase"/>
    <property type="match status" value="1"/>
</dbReference>
<dbReference type="GO" id="GO:0035251">
    <property type="term" value="F:UDP-glucosyltransferase activity"/>
    <property type="evidence" value="ECO:0007669"/>
    <property type="project" value="InterPro"/>
</dbReference>
<organism evidence="6 7">
    <name type="scientific">Sesamum alatum</name>
    <dbReference type="NCBI Taxonomy" id="300844"/>
    <lineage>
        <taxon>Eukaryota</taxon>
        <taxon>Viridiplantae</taxon>
        <taxon>Streptophyta</taxon>
        <taxon>Embryophyta</taxon>
        <taxon>Tracheophyta</taxon>
        <taxon>Spermatophyta</taxon>
        <taxon>Magnoliopsida</taxon>
        <taxon>eudicotyledons</taxon>
        <taxon>Gunneridae</taxon>
        <taxon>Pentapetalae</taxon>
        <taxon>asterids</taxon>
        <taxon>lamiids</taxon>
        <taxon>Lamiales</taxon>
        <taxon>Pedaliaceae</taxon>
        <taxon>Sesamum</taxon>
    </lineage>
</organism>
<dbReference type="InterPro" id="IPR050481">
    <property type="entry name" value="UDP-glycosyltransf_plant"/>
</dbReference>
<evidence type="ECO:0000313" key="6">
    <source>
        <dbReference type="EMBL" id="KAK4415911.1"/>
    </source>
</evidence>
<dbReference type="FunFam" id="3.40.50.2000:FF:000037">
    <property type="entry name" value="Glycosyltransferase"/>
    <property type="match status" value="1"/>
</dbReference>
<proteinExistence type="inferred from homology"/>
<gene>
    <name evidence="6" type="ORF">Salat_2698500</name>
</gene>
<evidence type="ECO:0000259" key="5">
    <source>
        <dbReference type="Pfam" id="PF26168"/>
    </source>
</evidence>
<protein>
    <submittedName>
        <fullName evidence="6">UDP-glycosyltransferase 91D1</fullName>
    </submittedName>
</protein>
<reference evidence="6" key="2">
    <citation type="journal article" date="2024" name="Plant">
        <title>Genomic evolution and insights into agronomic trait innovations of Sesamum species.</title>
        <authorList>
            <person name="Miao H."/>
            <person name="Wang L."/>
            <person name="Qu L."/>
            <person name="Liu H."/>
            <person name="Sun Y."/>
            <person name="Le M."/>
            <person name="Wang Q."/>
            <person name="Wei S."/>
            <person name="Zheng Y."/>
            <person name="Lin W."/>
            <person name="Duan Y."/>
            <person name="Cao H."/>
            <person name="Xiong S."/>
            <person name="Wang X."/>
            <person name="Wei L."/>
            <person name="Li C."/>
            <person name="Ma Q."/>
            <person name="Ju M."/>
            <person name="Zhao R."/>
            <person name="Li G."/>
            <person name="Mu C."/>
            <person name="Tian Q."/>
            <person name="Mei H."/>
            <person name="Zhang T."/>
            <person name="Gao T."/>
            <person name="Zhang H."/>
        </authorList>
    </citation>
    <scope>NUCLEOTIDE SEQUENCE</scope>
    <source>
        <strain evidence="6">3651</strain>
    </source>
</reference>
<dbReference type="InterPro" id="IPR058980">
    <property type="entry name" value="Glyco_transf_N"/>
</dbReference>
<name>A0AAE2CBE7_9LAMI</name>
<keyword evidence="2" id="KW-0328">Glycosyltransferase</keyword>
<feature type="transmembrane region" description="Helical" evidence="4">
    <location>
        <begin position="7"/>
        <end position="30"/>
    </location>
</feature>
<keyword evidence="4" id="KW-1133">Transmembrane helix</keyword>
<dbReference type="PANTHER" id="PTHR48049">
    <property type="entry name" value="GLYCOSYLTRANSFERASE"/>
    <property type="match status" value="1"/>
</dbReference>
<dbReference type="CDD" id="cd03784">
    <property type="entry name" value="GT1_Gtf-like"/>
    <property type="match status" value="1"/>
</dbReference>
<dbReference type="FunFam" id="3.40.50.2000:FF:000088">
    <property type="entry name" value="Glycosyltransferase"/>
    <property type="match status" value="1"/>
</dbReference>
<keyword evidence="4" id="KW-0812">Transmembrane</keyword>
<evidence type="ECO:0000313" key="7">
    <source>
        <dbReference type="Proteomes" id="UP001293254"/>
    </source>
</evidence>
<evidence type="ECO:0000256" key="3">
    <source>
        <dbReference type="ARBA" id="ARBA00022679"/>
    </source>
</evidence>
<evidence type="ECO:0000256" key="1">
    <source>
        <dbReference type="ARBA" id="ARBA00009995"/>
    </source>
</evidence>
<dbReference type="PANTHER" id="PTHR48049:SF57">
    <property type="entry name" value="UDP-GLYCOSYLTRANSFERASE 91C1-LIKE"/>
    <property type="match status" value="1"/>
</dbReference>
<dbReference type="EMBL" id="JACGWO010000011">
    <property type="protein sequence ID" value="KAK4415911.1"/>
    <property type="molecule type" value="Genomic_DNA"/>
</dbReference>